<sequence>MLKADIDRNFERWWKSRSEAVNGDKESYRDAFTAGCVFVEQKKFKSYRFQAGRWRVSVEATSYRDAKIIAVAKLNQRAERLSASPPTGGWKLERLADDLQSMKGP</sequence>
<evidence type="ECO:0000313" key="2">
    <source>
        <dbReference type="Proteomes" id="UP000198917"/>
    </source>
</evidence>
<name>A0A7Z7BHG7_9HYPH</name>
<proteinExistence type="predicted"/>
<comment type="caution">
    <text evidence="1">The sequence shown here is derived from an EMBL/GenBank/DDBJ whole genome shotgun (WGS) entry which is preliminary data.</text>
</comment>
<reference evidence="1 2" key="1">
    <citation type="submission" date="2016-10" db="EMBL/GenBank/DDBJ databases">
        <authorList>
            <person name="Varghese N."/>
            <person name="Submissions S."/>
        </authorList>
    </citation>
    <scope>NUCLEOTIDE SEQUENCE [LARGE SCALE GENOMIC DNA]</scope>
    <source>
        <strain evidence="1 2">PDC82</strain>
    </source>
</reference>
<dbReference type="RefSeq" id="WP_092731779.1">
    <property type="nucleotide sequence ID" value="NZ_FNEW01000001.1"/>
</dbReference>
<dbReference type="AlphaFoldDB" id="A0A7Z7BHG7"/>
<organism evidence="1 2">
    <name type="scientific">Agrobacterium fabrum</name>
    <dbReference type="NCBI Taxonomy" id="1176649"/>
    <lineage>
        <taxon>Bacteria</taxon>
        <taxon>Pseudomonadati</taxon>
        <taxon>Pseudomonadota</taxon>
        <taxon>Alphaproteobacteria</taxon>
        <taxon>Hyphomicrobiales</taxon>
        <taxon>Rhizobiaceae</taxon>
        <taxon>Rhizobium/Agrobacterium group</taxon>
        <taxon>Agrobacterium</taxon>
        <taxon>Agrobacterium tumefaciens complex</taxon>
    </lineage>
</organism>
<evidence type="ECO:0000313" key="1">
    <source>
        <dbReference type="EMBL" id="SDJ25283.1"/>
    </source>
</evidence>
<dbReference type="EMBL" id="FNEW01000001">
    <property type="protein sequence ID" value="SDJ25283.1"/>
    <property type="molecule type" value="Genomic_DNA"/>
</dbReference>
<gene>
    <name evidence="1" type="ORF">SAMN05428983_0832</name>
</gene>
<accession>A0A7Z7BHG7</accession>
<protein>
    <submittedName>
        <fullName evidence="1">Uncharacterized protein</fullName>
    </submittedName>
</protein>
<dbReference type="Proteomes" id="UP000198917">
    <property type="component" value="Unassembled WGS sequence"/>
</dbReference>